<dbReference type="Gene3D" id="3.60.20.10">
    <property type="entry name" value="Glutamine Phosphoribosylpyrophosphate, subunit 1, domain 1"/>
    <property type="match status" value="1"/>
</dbReference>
<evidence type="ECO:0000313" key="2">
    <source>
        <dbReference type="Proteomes" id="UP000058012"/>
    </source>
</evidence>
<dbReference type="SUPFAM" id="SSF56235">
    <property type="entry name" value="N-terminal nucleophile aminohydrolases (Ntn hydrolases)"/>
    <property type="match status" value="1"/>
</dbReference>
<sequence length="254" mass="28220">MTYCVGMVLDKGLVLMSDTRTNSGVDNISTFRKMFSWSVPGERIISIMTAGNLATTQSVISQLEERNKAPGERRPSLLDAPTMFQVATIVGRLLSDVIEGRQDAGMQGAGGQTEGPRFTASMIVAGQIKDMEPRLFLIYPEGNFIEASFDTPFFQIGETKYGRPILVRGYDKGMSFEDAVKLLMVSFDSTLAANLSVGLPFDLMVIERDRFEPLHHKRITAEDPFFKLISSSWGEALRSAFYSLPDYSFDDQVP</sequence>
<dbReference type="RefSeq" id="WP_067907492.1">
    <property type="nucleotide sequence ID" value="NZ_KQ954244.1"/>
</dbReference>
<dbReference type="InterPro" id="IPR029055">
    <property type="entry name" value="Ntn_hydrolases_N"/>
</dbReference>
<dbReference type="CDD" id="cd03765">
    <property type="entry name" value="proteasome_beta_bacterial"/>
    <property type="match status" value="1"/>
</dbReference>
<reference evidence="1 2" key="1">
    <citation type="submission" date="2015-10" db="EMBL/GenBank/DDBJ databases">
        <title>Draft genome sequence of Novosphingobium fuchskuhlense DSM 25065 isolated from a surface water sample of the southwest basin of Lake Grosse Fuchskuhle.</title>
        <authorList>
            <person name="Ruckert C."/>
            <person name="Winkler A."/>
            <person name="Glaeser J."/>
            <person name="Grossart H.-P."/>
            <person name="Kalinowski J."/>
            <person name="Glaeser S."/>
        </authorList>
    </citation>
    <scope>NUCLEOTIDE SEQUENCE [LARGE SCALE GENOMIC DNA]</scope>
    <source>
        <strain evidence="1 2">FNE08-7</strain>
    </source>
</reference>
<dbReference type="AlphaFoldDB" id="A0A124JW13"/>
<proteinExistence type="predicted"/>
<dbReference type="Proteomes" id="UP000058012">
    <property type="component" value="Unassembled WGS sequence"/>
</dbReference>
<comment type="caution">
    <text evidence="1">The sequence shown here is derived from an EMBL/GenBank/DDBJ whole genome shotgun (WGS) entry which is preliminary data.</text>
</comment>
<dbReference type="GO" id="GO:0051603">
    <property type="term" value="P:proteolysis involved in protein catabolic process"/>
    <property type="evidence" value="ECO:0007669"/>
    <property type="project" value="InterPro"/>
</dbReference>
<accession>A0A124JW13</accession>
<dbReference type="InterPro" id="IPR016545">
    <property type="entry name" value="UCP009120_prtse"/>
</dbReference>
<dbReference type="Pfam" id="PF00227">
    <property type="entry name" value="Proteasome"/>
    <property type="match status" value="1"/>
</dbReference>
<dbReference type="InterPro" id="IPR001353">
    <property type="entry name" value="Proteasome_sua/b"/>
</dbReference>
<protein>
    <submittedName>
        <fullName evidence="1">Peptidase</fullName>
    </submittedName>
</protein>
<keyword evidence="2" id="KW-1185">Reference proteome</keyword>
<evidence type="ECO:0000313" key="1">
    <source>
        <dbReference type="EMBL" id="KUR72859.1"/>
    </source>
</evidence>
<dbReference type="GO" id="GO:0005839">
    <property type="term" value="C:proteasome core complex"/>
    <property type="evidence" value="ECO:0007669"/>
    <property type="project" value="InterPro"/>
</dbReference>
<name>A0A124JW13_9SPHN</name>
<dbReference type="OrthoDB" id="9786336at2"/>
<dbReference type="PIRSF" id="PIRSF009120">
    <property type="entry name" value="UCP009120_prtse"/>
    <property type="match status" value="1"/>
</dbReference>
<dbReference type="STRING" id="1117702.AQZ52_06525"/>
<gene>
    <name evidence="1" type="ORF">AQZ52_06525</name>
</gene>
<dbReference type="EMBL" id="LLZS01000003">
    <property type="protein sequence ID" value="KUR72859.1"/>
    <property type="molecule type" value="Genomic_DNA"/>
</dbReference>
<organism evidence="1 2">
    <name type="scientific">Novosphingobium fuchskuhlense</name>
    <dbReference type="NCBI Taxonomy" id="1117702"/>
    <lineage>
        <taxon>Bacteria</taxon>
        <taxon>Pseudomonadati</taxon>
        <taxon>Pseudomonadota</taxon>
        <taxon>Alphaproteobacteria</taxon>
        <taxon>Sphingomonadales</taxon>
        <taxon>Sphingomonadaceae</taxon>
        <taxon>Novosphingobium</taxon>
    </lineage>
</organism>